<organism evidence="1 2">
    <name type="scientific">Rozella allomycis (strain CSF55)</name>
    <dbReference type="NCBI Taxonomy" id="988480"/>
    <lineage>
        <taxon>Eukaryota</taxon>
        <taxon>Fungi</taxon>
        <taxon>Fungi incertae sedis</taxon>
        <taxon>Cryptomycota</taxon>
        <taxon>Cryptomycota incertae sedis</taxon>
        <taxon>Rozella</taxon>
    </lineage>
</organism>
<proteinExistence type="predicted"/>
<evidence type="ECO:0000313" key="2">
    <source>
        <dbReference type="Proteomes" id="UP000030755"/>
    </source>
</evidence>
<name>A0A075B170_ROZAC</name>
<reference evidence="1 2" key="1">
    <citation type="journal article" date="2013" name="Curr. Biol.">
        <title>Shared signatures of parasitism and phylogenomics unite Cryptomycota and microsporidia.</title>
        <authorList>
            <person name="James T.Y."/>
            <person name="Pelin A."/>
            <person name="Bonen L."/>
            <person name="Ahrendt S."/>
            <person name="Sain D."/>
            <person name="Corradi N."/>
            <person name="Stajich J.E."/>
        </authorList>
    </citation>
    <scope>NUCLEOTIDE SEQUENCE [LARGE SCALE GENOMIC DNA]</scope>
    <source>
        <strain evidence="1 2">CSF55</strain>
    </source>
</reference>
<sequence length="412" mass="47667">MAKLFLSRPIRKLYSTVAQEFSSIKSLVNNKPVFHNEVLHFLSTTAPTKDKLDKLEDRDKLLLLSKCVFKNELDSLNEPLDYPYARHVFQSIENKTIIPKEAYLNMLIMCERHQDISGMKAIFALMRENKMAIESGLLTLYLSASLSLLENNKGEIEIAPGIEKIPYDSLDSHKVIHEIIEEYRNISAPIPLDALHMIIAHYITIFDYTTSLSLIKMYYSTLGSEITLNLGRYLCYQALFAVHSRKTALDFYAWLKTLPSEFQPDTGLYDVLLTGFMGLSEDRIVNEILIDCFNREIMPPHDLLQDAIILNLRFLNYDEVIGIVDQMMHAEKPPSSELFYRIFHSSLQRAPYVYEESYIDQVLPILNKFIDLNIKPCMEIKYGLARCYLKVPPSPSFMEFVENWFQSAIQEE</sequence>
<dbReference type="HOGENOM" id="CLU_667558_0_0_1"/>
<evidence type="ECO:0000313" key="1">
    <source>
        <dbReference type="EMBL" id="EPZ36083.1"/>
    </source>
</evidence>
<protein>
    <submittedName>
        <fullName evidence="1">Uncharacterized protein</fullName>
    </submittedName>
</protein>
<keyword evidence="2" id="KW-1185">Reference proteome</keyword>
<gene>
    <name evidence="1" type="ORF">O9G_003655</name>
</gene>
<dbReference type="Proteomes" id="UP000030755">
    <property type="component" value="Unassembled WGS sequence"/>
</dbReference>
<accession>A0A075B170</accession>
<dbReference type="EMBL" id="KE560662">
    <property type="protein sequence ID" value="EPZ36083.1"/>
    <property type="molecule type" value="Genomic_DNA"/>
</dbReference>
<dbReference type="AlphaFoldDB" id="A0A075B170"/>